<evidence type="ECO:0000256" key="1">
    <source>
        <dbReference type="ARBA" id="ARBA00001974"/>
    </source>
</evidence>
<dbReference type="Pfam" id="PF18267">
    <property type="entry name" value="Rubredoxin_C"/>
    <property type="match status" value="1"/>
</dbReference>
<dbReference type="AlphaFoldDB" id="A0A1H9Y4X9"/>
<reference evidence="6 7" key="1">
    <citation type="submission" date="2016-10" db="EMBL/GenBank/DDBJ databases">
        <authorList>
            <person name="de Groot N.N."/>
        </authorList>
    </citation>
    <scope>NUCLEOTIDE SEQUENCE [LARGE SCALE GENOMIC DNA]</scope>
    <source>
        <strain evidence="6 7">DSM 18979</strain>
    </source>
</reference>
<feature type="domain" description="NADH-rubredoxin oxidoreductase C-terminal" evidence="5">
    <location>
        <begin position="335"/>
        <end position="395"/>
    </location>
</feature>
<dbReference type="EMBL" id="FOHU01000001">
    <property type="protein sequence ID" value="SES63932.1"/>
    <property type="molecule type" value="Genomic_DNA"/>
</dbReference>
<evidence type="ECO:0000259" key="4">
    <source>
        <dbReference type="Pfam" id="PF07992"/>
    </source>
</evidence>
<dbReference type="Pfam" id="PF07992">
    <property type="entry name" value="Pyr_redox_2"/>
    <property type="match status" value="1"/>
</dbReference>
<keyword evidence="3" id="KW-0274">FAD</keyword>
<dbReference type="InterPro" id="IPR023753">
    <property type="entry name" value="FAD/NAD-binding_dom"/>
</dbReference>
<dbReference type="InterPro" id="IPR041575">
    <property type="entry name" value="Rubredoxin_C"/>
</dbReference>
<protein>
    <submittedName>
        <fullName evidence="6">Nitrite reductase (NADH) large subunit</fullName>
    </submittedName>
</protein>
<organism evidence="6 7">
    <name type="scientific">Natronincola peptidivorans</name>
    <dbReference type="NCBI Taxonomy" id="426128"/>
    <lineage>
        <taxon>Bacteria</taxon>
        <taxon>Bacillati</taxon>
        <taxon>Bacillota</taxon>
        <taxon>Clostridia</taxon>
        <taxon>Peptostreptococcales</taxon>
        <taxon>Natronincolaceae</taxon>
        <taxon>Natronincola</taxon>
    </lineage>
</organism>
<name>A0A1H9Y4X9_9FIRM</name>
<dbReference type="PRINTS" id="PR00411">
    <property type="entry name" value="PNDRDTASEI"/>
</dbReference>
<dbReference type="InterPro" id="IPR050260">
    <property type="entry name" value="FAD-bd_OxRdtase"/>
</dbReference>
<evidence type="ECO:0000256" key="3">
    <source>
        <dbReference type="ARBA" id="ARBA00022827"/>
    </source>
</evidence>
<dbReference type="InterPro" id="IPR036188">
    <property type="entry name" value="FAD/NAD-bd_sf"/>
</dbReference>
<evidence type="ECO:0000259" key="5">
    <source>
        <dbReference type="Pfam" id="PF18267"/>
    </source>
</evidence>
<evidence type="ECO:0000313" key="6">
    <source>
        <dbReference type="EMBL" id="SES63932.1"/>
    </source>
</evidence>
<sequence>MMGYNNKKLPRGERGLGQLSYVIIGNGIAGLSAAETIRKRDENADITIVTNEEYLTYYRVKLSHYISKTFDDEEFVVHNEKWYQDKRIKVLLKTIVEGLDVENNAITLDNGKKLTYDKLLIANGSRPFIPPVQGKYKKGVFALRSLNDLKYAKNYLSYCKDITVIGGGLLGLEAAWSIKELGKNVNVVEFFPYLLPRQLDEELSKVFTNKLEERGLRLHLGAAVEEILGNTVVEGIKMKDNNEFKTDGVLFSAGIRPNLDLVRNTNIKYDKGILVDDGMRTNIDHIFAAGDVAEVNGVVLGLWPVAVEQGKIAGENMVGGEKVYKLPQSHTFTNIGDLSVFSAGNIQDFDKTLMEEENQQEKIYKLYIKENQLTAGALIGDTSKMLKVKKAVNNRTDISHQLNKKMACKEIIESL</sequence>
<comment type="cofactor">
    <cofactor evidence="1">
        <name>FAD</name>
        <dbReference type="ChEBI" id="CHEBI:57692"/>
    </cofactor>
</comment>
<accession>A0A1H9Y4X9</accession>
<dbReference type="PANTHER" id="PTHR43429:SF3">
    <property type="entry name" value="NITRITE REDUCTASE [NAD(P)H]"/>
    <property type="match status" value="1"/>
</dbReference>
<gene>
    <name evidence="6" type="ORF">SAMN05660297_00036</name>
</gene>
<evidence type="ECO:0000313" key="7">
    <source>
        <dbReference type="Proteomes" id="UP000199568"/>
    </source>
</evidence>
<dbReference type="Gene3D" id="3.50.50.60">
    <property type="entry name" value="FAD/NAD(P)-binding domain"/>
    <property type="match status" value="2"/>
</dbReference>
<dbReference type="GO" id="GO:0016491">
    <property type="term" value="F:oxidoreductase activity"/>
    <property type="evidence" value="ECO:0007669"/>
    <property type="project" value="InterPro"/>
</dbReference>
<keyword evidence="2" id="KW-0285">Flavoprotein</keyword>
<dbReference type="Proteomes" id="UP000199568">
    <property type="component" value="Unassembled WGS sequence"/>
</dbReference>
<keyword evidence="7" id="KW-1185">Reference proteome</keyword>
<dbReference type="Gene3D" id="3.30.390.30">
    <property type="match status" value="1"/>
</dbReference>
<dbReference type="SUPFAM" id="SSF51905">
    <property type="entry name" value="FAD/NAD(P)-binding domain"/>
    <property type="match status" value="2"/>
</dbReference>
<dbReference type="STRING" id="426128.SAMN05660297_00036"/>
<dbReference type="PRINTS" id="PR00368">
    <property type="entry name" value="FADPNR"/>
</dbReference>
<dbReference type="PANTHER" id="PTHR43429">
    <property type="entry name" value="PYRIDINE NUCLEOTIDE-DISULFIDE OXIDOREDUCTASE DOMAIN-CONTAINING"/>
    <property type="match status" value="1"/>
</dbReference>
<proteinExistence type="predicted"/>
<feature type="domain" description="FAD/NAD(P)-binding" evidence="4">
    <location>
        <begin position="20"/>
        <end position="310"/>
    </location>
</feature>
<dbReference type="InterPro" id="IPR016156">
    <property type="entry name" value="FAD/NAD-linked_Rdtase_dimer_sf"/>
</dbReference>
<evidence type="ECO:0000256" key="2">
    <source>
        <dbReference type="ARBA" id="ARBA00022630"/>
    </source>
</evidence>